<organism evidence="1 2">
    <name type="scientific">Rhododendron molle</name>
    <name type="common">Chinese azalea</name>
    <name type="synonym">Azalea mollis</name>
    <dbReference type="NCBI Taxonomy" id="49168"/>
    <lineage>
        <taxon>Eukaryota</taxon>
        <taxon>Viridiplantae</taxon>
        <taxon>Streptophyta</taxon>
        <taxon>Embryophyta</taxon>
        <taxon>Tracheophyta</taxon>
        <taxon>Spermatophyta</taxon>
        <taxon>Magnoliopsida</taxon>
        <taxon>eudicotyledons</taxon>
        <taxon>Gunneridae</taxon>
        <taxon>Pentapetalae</taxon>
        <taxon>asterids</taxon>
        <taxon>Ericales</taxon>
        <taxon>Ericaceae</taxon>
        <taxon>Ericoideae</taxon>
        <taxon>Rhodoreae</taxon>
        <taxon>Rhododendron</taxon>
    </lineage>
</organism>
<dbReference type="EMBL" id="CM046392">
    <property type="protein sequence ID" value="KAI8554825.1"/>
    <property type="molecule type" value="Genomic_DNA"/>
</dbReference>
<evidence type="ECO:0000313" key="1">
    <source>
        <dbReference type="EMBL" id="KAI8554825.1"/>
    </source>
</evidence>
<accession>A0ACC0NNF9</accession>
<comment type="caution">
    <text evidence="1">The sequence shown here is derived from an EMBL/GenBank/DDBJ whole genome shotgun (WGS) entry which is preliminary data.</text>
</comment>
<sequence length="484" mass="53781">MFSRVLSPTTTVGKCTVRHHPSSQAPHTTTAEPNEEYSLLLRTTSSVAKTWVSSIFKIYMGNVLKKRIAWFRMHQSLKFHERENNSRVFLNSSAMYGGLVGGGDSICHMIGKEDVLSFSGVGGVWLLLLGGQTQWTVVPVATLISTSSIIAADTYAFVGGKENEMKKLTHDWSLIVAALSSSLIVFFALFWWKIYQEDQSTENIQRIFVEAGNIKNICIRDPHAAREPKKRTIAEKLLSGKASSSQNVGFFHFQDISEGNVIKKRIACFRVQSLKLHEREVVILSPDALIKYCCVHQTCKHQLATRLAASLGACVDLKIFLGMGMSDDDHALKCEHDPSYVVLSPSSCISAADWNEPKVAPVLLTDHKQRRLLQKDDLGRATPGSRNPSRTASRNAFENGEAFDSSEAELAHRSLNSPISFNSVSALATESADLVSTLSGMNLSNAMIDERSIYHHRLNMMRMIPNTYPFNLQSSQNHVTQQHP</sequence>
<proteinExistence type="predicted"/>
<keyword evidence="2" id="KW-1185">Reference proteome</keyword>
<name>A0ACC0NNF9_RHOML</name>
<dbReference type="Proteomes" id="UP001062846">
    <property type="component" value="Chromosome 5"/>
</dbReference>
<gene>
    <name evidence="1" type="ORF">RHMOL_Rhmol05G0127000</name>
</gene>
<evidence type="ECO:0000313" key="2">
    <source>
        <dbReference type="Proteomes" id="UP001062846"/>
    </source>
</evidence>
<protein>
    <submittedName>
        <fullName evidence="1">Uncharacterized protein</fullName>
    </submittedName>
</protein>
<reference evidence="1" key="1">
    <citation type="submission" date="2022-02" db="EMBL/GenBank/DDBJ databases">
        <title>Plant Genome Project.</title>
        <authorList>
            <person name="Zhang R.-G."/>
        </authorList>
    </citation>
    <scope>NUCLEOTIDE SEQUENCE</scope>
    <source>
        <strain evidence="1">AT1</strain>
    </source>
</reference>